<dbReference type="EMBL" id="DS028135">
    <property type="protein sequence ID" value="EEY56994.1"/>
    <property type="molecule type" value="Genomic_DNA"/>
</dbReference>
<proteinExistence type="predicted"/>
<dbReference type="Proteomes" id="UP000006643">
    <property type="component" value="Unassembled WGS sequence"/>
</dbReference>
<gene>
    <name evidence="2" type="ORF">PITG_10545</name>
</gene>
<protein>
    <recommendedName>
        <fullName evidence="1">DDE-1 domain-containing protein</fullName>
    </recommendedName>
</protein>
<evidence type="ECO:0000313" key="3">
    <source>
        <dbReference type="Proteomes" id="UP000006643"/>
    </source>
</evidence>
<dbReference type="OrthoDB" id="124416at2759"/>
<dbReference type="HOGENOM" id="CLU_2799482_0_0_1"/>
<reference evidence="3" key="1">
    <citation type="journal article" date="2009" name="Nature">
        <title>Genome sequence and analysis of the Irish potato famine pathogen Phytophthora infestans.</title>
        <authorList>
            <consortium name="The Broad Institute Genome Sequencing Platform"/>
            <person name="Haas B.J."/>
            <person name="Kamoun S."/>
            <person name="Zody M.C."/>
            <person name="Jiang R.H."/>
            <person name="Handsaker R.E."/>
            <person name="Cano L.M."/>
            <person name="Grabherr M."/>
            <person name="Kodira C.D."/>
            <person name="Raffaele S."/>
            <person name="Torto-Alalibo T."/>
            <person name="Bozkurt T.O."/>
            <person name="Ah-Fong A.M."/>
            <person name="Alvarado L."/>
            <person name="Anderson V.L."/>
            <person name="Armstrong M.R."/>
            <person name="Avrova A."/>
            <person name="Baxter L."/>
            <person name="Beynon J."/>
            <person name="Boevink P.C."/>
            <person name="Bollmann S.R."/>
            <person name="Bos J.I."/>
            <person name="Bulone V."/>
            <person name="Cai G."/>
            <person name="Cakir C."/>
            <person name="Carrington J.C."/>
            <person name="Chawner M."/>
            <person name="Conti L."/>
            <person name="Costanzo S."/>
            <person name="Ewan R."/>
            <person name="Fahlgren N."/>
            <person name="Fischbach M.A."/>
            <person name="Fugelstad J."/>
            <person name="Gilroy E.M."/>
            <person name="Gnerre S."/>
            <person name="Green P.J."/>
            <person name="Grenville-Briggs L.J."/>
            <person name="Griffith J."/>
            <person name="Grunwald N.J."/>
            <person name="Horn K."/>
            <person name="Horner N.R."/>
            <person name="Hu C.H."/>
            <person name="Huitema E."/>
            <person name="Jeong D.H."/>
            <person name="Jones A.M."/>
            <person name="Jones J.D."/>
            <person name="Jones R.W."/>
            <person name="Karlsson E.K."/>
            <person name="Kunjeti S.G."/>
            <person name="Lamour K."/>
            <person name="Liu Z."/>
            <person name="Ma L."/>
            <person name="Maclean D."/>
            <person name="Chibucos M.C."/>
            <person name="McDonald H."/>
            <person name="McWalters J."/>
            <person name="Meijer H.J."/>
            <person name="Morgan W."/>
            <person name="Morris P.F."/>
            <person name="Munro C.A."/>
            <person name="O'Neill K."/>
            <person name="Ospina-Giraldo M."/>
            <person name="Pinzon A."/>
            <person name="Pritchard L."/>
            <person name="Ramsahoye B."/>
            <person name="Ren Q."/>
            <person name="Restrepo S."/>
            <person name="Roy S."/>
            <person name="Sadanandom A."/>
            <person name="Savidor A."/>
            <person name="Schornack S."/>
            <person name="Schwartz D.C."/>
            <person name="Schumann U.D."/>
            <person name="Schwessinger B."/>
            <person name="Seyer L."/>
            <person name="Sharpe T."/>
            <person name="Silvar C."/>
            <person name="Song J."/>
            <person name="Studholme D.J."/>
            <person name="Sykes S."/>
            <person name="Thines M."/>
            <person name="van de Vondervoort P.J."/>
            <person name="Phuntumart V."/>
            <person name="Wawra S."/>
            <person name="Weide R."/>
            <person name="Win J."/>
            <person name="Young C."/>
            <person name="Zhou S."/>
            <person name="Fry W."/>
            <person name="Meyers B.C."/>
            <person name="van West P."/>
            <person name="Ristaino J."/>
            <person name="Govers F."/>
            <person name="Birch P.R."/>
            <person name="Whisson S.C."/>
            <person name="Judelson H.S."/>
            <person name="Nusbaum C."/>
        </authorList>
    </citation>
    <scope>NUCLEOTIDE SEQUENCE [LARGE SCALE GENOMIC DNA]</scope>
    <source>
        <strain evidence="3">T30-4</strain>
    </source>
</reference>
<dbReference type="GeneID" id="9474381"/>
<keyword evidence="3" id="KW-1185">Reference proteome</keyword>
<dbReference type="Pfam" id="PF03184">
    <property type="entry name" value="DDE_1"/>
    <property type="match status" value="1"/>
</dbReference>
<feature type="domain" description="DDE-1" evidence="1">
    <location>
        <begin position="1"/>
        <end position="56"/>
    </location>
</feature>
<evidence type="ECO:0000313" key="2">
    <source>
        <dbReference type="EMBL" id="EEY56994.1"/>
    </source>
</evidence>
<dbReference type="InterPro" id="IPR004875">
    <property type="entry name" value="DDE_SF_endonuclease_dom"/>
</dbReference>
<dbReference type="AlphaFoldDB" id="D0NFK5"/>
<dbReference type="GO" id="GO:0003676">
    <property type="term" value="F:nucleic acid binding"/>
    <property type="evidence" value="ECO:0007669"/>
    <property type="project" value="InterPro"/>
</dbReference>
<dbReference type="KEGG" id="pif:PITG_10545"/>
<accession>D0NFK5</accession>
<name>D0NFK5_PHYIT</name>
<organism evidence="2 3">
    <name type="scientific">Phytophthora infestans (strain T30-4)</name>
    <name type="common">Potato late blight agent</name>
    <dbReference type="NCBI Taxonomy" id="403677"/>
    <lineage>
        <taxon>Eukaryota</taxon>
        <taxon>Sar</taxon>
        <taxon>Stramenopiles</taxon>
        <taxon>Oomycota</taxon>
        <taxon>Peronosporomycetes</taxon>
        <taxon>Peronosporales</taxon>
        <taxon>Peronosporaceae</taxon>
        <taxon>Phytophthora</taxon>
    </lineage>
</organism>
<sequence>MDAGIIASFKMAYRRKQLRWVYDKIKNGVEADSTVCAVDQLEAMQWSNGIWNELKEARSKIRLRYIQM</sequence>
<dbReference type="VEuPathDB" id="FungiDB:PITG_10545"/>
<dbReference type="eggNOG" id="KOG3105">
    <property type="taxonomic scope" value="Eukaryota"/>
</dbReference>
<evidence type="ECO:0000259" key="1">
    <source>
        <dbReference type="Pfam" id="PF03184"/>
    </source>
</evidence>
<dbReference type="RefSeq" id="XP_002902322.1">
    <property type="nucleotide sequence ID" value="XM_002902276.1"/>
</dbReference>
<dbReference type="InParanoid" id="D0NFK5"/>